<feature type="compositionally biased region" description="Acidic residues" evidence="3">
    <location>
        <begin position="362"/>
        <end position="377"/>
    </location>
</feature>
<dbReference type="PANTHER" id="PTHR10044">
    <property type="entry name" value="INHIBITOR OF APOPTOSIS"/>
    <property type="match status" value="1"/>
</dbReference>
<dbReference type="PROSITE" id="PS00022">
    <property type="entry name" value="EGF_1"/>
    <property type="match status" value="1"/>
</dbReference>
<dbReference type="InterPro" id="IPR013083">
    <property type="entry name" value="Znf_RING/FYVE/PHD"/>
</dbReference>
<dbReference type="PROSITE" id="PS50089">
    <property type="entry name" value="ZF_RING_2"/>
    <property type="match status" value="1"/>
</dbReference>
<evidence type="ECO:0000256" key="1">
    <source>
        <dbReference type="PROSITE-ProRule" id="PRU00076"/>
    </source>
</evidence>
<dbReference type="SUPFAM" id="SSF57850">
    <property type="entry name" value="RING/U-box"/>
    <property type="match status" value="1"/>
</dbReference>
<proteinExistence type="predicted"/>
<dbReference type="EMBL" id="CP001328">
    <property type="protein sequence ID" value="ACO64858.1"/>
    <property type="molecule type" value="Genomic_DNA"/>
</dbReference>
<dbReference type="SMART" id="SM00184">
    <property type="entry name" value="RING"/>
    <property type="match status" value="1"/>
</dbReference>
<dbReference type="CDD" id="cd00054">
    <property type="entry name" value="EGF_CA"/>
    <property type="match status" value="1"/>
</dbReference>
<dbReference type="Proteomes" id="UP000002009">
    <property type="component" value="Chromosome 7"/>
</dbReference>
<dbReference type="eggNOG" id="KOG4275">
    <property type="taxonomic scope" value="Eukaryota"/>
</dbReference>
<dbReference type="OMA" id="CMSARVQ"/>
<evidence type="ECO:0000256" key="3">
    <source>
        <dbReference type="SAM" id="MobiDB-lite"/>
    </source>
</evidence>
<feature type="domain" description="RING-type" evidence="5">
    <location>
        <begin position="421"/>
        <end position="456"/>
    </location>
</feature>
<evidence type="ECO:0000313" key="7">
    <source>
        <dbReference type="Proteomes" id="UP000002009"/>
    </source>
</evidence>
<dbReference type="GO" id="GO:0005634">
    <property type="term" value="C:nucleus"/>
    <property type="evidence" value="ECO:0007669"/>
    <property type="project" value="TreeGrafter"/>
</dbReference>
<comment type="caution">
    <text evidence="1">Lacks conserved residue(s) required for the propagation of feature annotation.</text>
</comment>
<feature type="compositionally biased region" description="Basic and acidic residues" evidence="3">
    <location>
        <begin position="332"/>
        <end position="344"/>
    </location>
</feature>
<evidence type="ECO:0000256" key="2">
    <source>
        <dbReference type="PROSITE-ProRule" id="PRU00175"/>
    </source>
</evidence>
<keyword evidence="2" id="KW-0479">Metal-binding</keyword>
<dbReference type="OrthoDB" id="5855668at2759"/>
<dbReference type="InterPro" id="IPR050784">
    <property type="entry name" value="IAP"/>
</dbReference>
<keyword evidence="2" id="KW-0863">Zinc-finger</keyword>
<name>C1EAH1_MICCC</name>
<gene>
    <name evidence="6" type="ORF">MICPUN_108606</name>
</gene>
<dbReference type="InterPro" id="IPR000742">
    <property type="entry name" value="EGF"/>
</dbReference>
<dbReference type="GO" id="GO:0008270">
    <property type="term" value="F:zinc ion binding"/>
    <property type="evidence" value="ECO:0007669"/>
    <property type="project" value="UniProtKB-KW"/>
</dbReference>
<accession>C1EAH1</accession>
<evidence type="ECO:0000259" key="5">
    <source>
        <dbReference type="PROSITE" id="PS50089"/>
    </source>
</evidence>
<dbReference type="PROSITE" id="PS01186">
    <property type="entry name" value="EGF_2"/>
    <property type="match status" value="1"/>
</dbReference>
<dbReference type="GO" id="GO:0005737">
    <property type="term" value="C:cytoplasm"/>
    <property type="evidence" value="ECO:0007669"/>
    <property type="project" value="TreeGrafter"/>
</dbReference>
<dbReference type="PROSITE" id="PS50026">
    <property type="entry name" value="EGF_3"/>
    <property type="match status" value="1"/>
</dbReference>
<dbReference type="GeneID" id="8245236"/>
<keyword evidence="7" id="KW-1185">Reference proteome</keyword>
<dbReference type="Gene3D" id="2.10.25.10">
    <property type="entry name" value="Laminin"/>
    <property type="match status" value="1"/>
</dbReference>
<keyword evidence="1" id="KW-0245">EGF-like domain</keyword>
<reference evidence="6 7" key="1">
    <citation type="journal article" date="2009" name="Science">
        <title>Green evolution and dynamic adaptations revealed by genomes of the marine picoeukaryotes Micromonas.</title>
        <authorList>
            <person name="Worden A.Z."/>
            <person name="Lee J.H."/>
            <person name="Mock T."/>
            <person name="Rouze P."/>
            <person name="Simmons M.P."/>
            <person name="Aerts A.L."/>
            <person name="Allen A.E."/>
            <person name="Cuvelier M.L."/>
            <person name="Derelle E."/>
            <person name="Everett M.V."/>
            <person name="Foulon E."/>
            <person name="Grimwood J."/>
            <person name="Gundlach H."/>
            <person name="Henrissat B."/>
            <person name="Napoli C."/>
            <person name="McDonald S.M."/>
            <person name="Parker M.S."/>
            <person name="Rombauts S."/>
            <person name="Salamov A."/>
            <person name="Von Dassow P."/>
            <person name="Badger J.H."/>
            <person name="Coutinho P.M."/>
            <person name="Demir E."/>
            <person name="Dubchak I."/>
            <person name="Gentemann C."/>
            <person name="Eikrem W."/>
            <person name="Gready J.E."/>
            <person name="John U."/>
            <person name="Lanier W."/>
            <person name="Lindquist E.A."/>
            <person name="Lucas S."/>
            <person name="Mayer K.F."/>
            <person name="Moreau H."/>
            <person name="Not F."/>
            <person name="Otillar R."/>
            <person name="Panaud O."/>
            <person name="Pangilinan J."/>
            <person name="Paulsen I."/>
            <person name="Piegu B."/>
            <person name="Poliakov A."/>
            <person name="Robbens S."/>
            <person name="Schmutz J."/>
            <person name="Toulza E."/>
            <person name="Wyss T."/>
            <person name="Zelensky A."/>
            <person name="Zhou K."/>
            <person name="Armbrust E.V."/>
            <person name="Bhattacharya D."/>
            <person name="Goodenough U.W."/>
            <person name="Van de Peer Y."/>
            <person name="Grigoriev I.V."/>
        </authorList>
    </citation>
    <scope>NUCLEOTIDE SEQUENCE [LARGE SCALE GENOMIC DNA]</scope>
    <source>
        <strain evidence="7">RCC299 / NOUM17</strain>
    </source>
</reference>
<evidence type="ECO:0000259" key="4">
    <source>
        <dbReference type="PROSITE" id="PS50026"/>
    </source>
</evidence>
<dbReference type="PANTHER" id="PTHR10044:SF139">
    <property type="entry name" value="DEATH-ASSOCIATED INHIBITOR OF APOPTOSIS 2"/>
    <property type="match status" value="1"/>
</dbReference>
<keyword evidence="2" id="KW-0862">Zinc</keyword>
<dbReference type="Gene3D" id="3.30.40.10">
    <property type="entry name" value="Zinc/RING finger domain, C3HC4 (zinc finger)"/>
    <property type="match status" value="1"/>
</dbReference>
<organism evidence="6 7">
    <name type="scientific">Micromonas commoda (strain RCC299 / NOUM17 / CCMP2709)</name>
    <name type="common">Picoplanktonic green alga</name>
    <dbReference type="NCBI Taxonomy" id="296587"/>
    <lineage>
        <taxon>Eukaryota</taxon>
        <taxon>Viridiplantae</taxon>
        <taxon>Chlorophyta</taxon>
        <taxon>Mamiellophyceae</taxon>
        <taxon>Mamiellales</taxon>
        <taxon>Mamiellaceae</taxon>
        <taxon>Micromonas</taxon>
    </lineage>
</organism>
<dbReference type="AlphaFoldDB" id="C1EAH1"/>
<sequence>MNEPSEALACKKDGFFVAGFETPGQYSQLKGQYIPLSRAICCRPCLPPGDSALPGVKGNVTAEDVVAISSDCQASAKPSRGSSVGGQTCPADSFVQGFAHDVRANPTSAPDDQYYYPTGNAQCCSPRLLLRDGDELPVERCFCTEQSAAYAVGCGAANTPDSAQASGALIYAFDNEVSALSALGEKIEVPVTPVRCCKLCLSPNARPAMNDCSPLNYCGGNGDCTVDGHCQCKTGWMGSSCETQVDDEGTMTDWATNGMKIVIGVILGCCFGRPIMRCLGLEPRRRLAGDLEEELLPAQPQNDWEFEASDLSTSDDGEGDEDDDNATESDEEHGRDGTRQRDEDSGADADADVEAAPTESVEISEADEDTPRDEEAAETSSEVTKERKPDPSLGDEELKEVTSPSHDAEEKVVKNRSTAECTVCMSARVQVVLVPCGHACLCRGCARRMRLCPICRREVQRRQKLYI</sequence>
<dbReference type="Pfam" id="PF13920">
    <property type="entry name" value="zf-C3HC4_3"/>
    <property type="match status" value="1"/>
</dbReference>
<protein>
    <recommendedName>
        <fullName evidence="8">RING-type domain-containing protein</fullName>
    </recommendedName>
</protein>
<feature type="domain" description="EGF-like" evidence="4">
    <location>
        <begin position="208"/>
        <end position="242"/>
    </location>
</feature>
<dbReference type="KEGG" id="mis:MICPUN_108606"/>
<dbReference type="RefSeq" id="XP_002503600.1">
    <property type="nucleotide sequence ID" value="XM_002503554.1"/>
</dbReference>
<evidence type="ECO:0008006" key="8">
    <source>
        <dbReference type="Google" id="ProtNLM"/>
    </source>
</evidence>
<feature type="region of interest" description="Disordered" evidence="3">
    <location>
        <begin position="296"/>
        <end position="412"/>
    </location>
</feature>
<evidence type="ECO:0000313" key="6">
    <source>
        <dbReference type="EMBL" id="ACO64858.1"/>
    </source>
</evidence>
<dbReference type="InParanoid" id="C1EAH1"/>
<dbReference type="InterPro" id="IPR001841">
    <property type="entry name" value="Znf_RING"/>
</dbReference>
<feature type="compositionally biased region" description="Acidic residues" evidence="3">
    <location>
        <begin position="304"/>
        <end position="331"/>
    </location>
</feature>
<keyword evidence="1" id="KW-1015">Disulfide bond</keyword>
<feature type="disulfide bond" evidence="1">
    <location>
        <begin position="232"/>
        <end position="241"/>
    </location>
</feature>